<organism evidence="3 4">
    <name type="scientific">Apiospora rasikravindrae</name>
    <dbReference type="NCBI Taxonomy" id="990691"/>
    <lineage>
        <taxon>Eukaryota</taxon>
        <taxon>Fungi</taxon>
        <taxon>Dikarya</taxon>
        <taxon>Ascomycota</taxon>
        <taxon>Pezizomycotina</taxon>
        <taxon>Sordariomycetes</taxon>
        <taxon>Xylariomycetidae</taxon>
        <taxon>Amphisphaeriales</taxon>
        <taxon>Apiosporaceae</taxon>
        <taxon>Apiospora</taxon>
    </lineage>
</organism>
<proteinExistence type="predicted"/>
<name>A0ABR1RWZ8_9PEZI</name>
<feature type="compositionally biased region" description="Low complexity" evidence="1">
    <location>
        <begin position="105"/>
        <end position="118"/>
    </location>
</feature>
<feature type="transmembrane region" description="Helical" evidence="2">
    <location>
        <begin position="26"/>
        <end position="48"/>
    </location>
</feature>
<dbReference type="EMBL" id="JAQQWK010000012">
    <property type="protein sequence ID" value="KAK8021995.1"/>
    <property type="molecule type" value="Genomic_DNA"/>
</dbReference>
<keyword evidence="2" id="KW-1133">Transmembrane helix</keyword>
<dbReference type="Proteomes" id="UP001444661">
    <property type="component" value="Unassembled WGS sequence"/>
</dbReference>
<gene>
    <name evidence="3" type="ORF">PG993_012762</name>
</gene>
<evidence type="ECO:0000313" key="3">
    <source>
        <dbReference type="EMBL" id="KAK8021995.1"/>
    </source>
</evidence>
<evidence type="ECO:0000256" key="1">
    <source>
        <dbReference type="SAM" id="MobiDB-lite"/>
    </source>
</evidence>
<evidence type="ECO:0000256" key="2">
    <source>
        <dbReference type="SAM" id="Phobius"/>
    </source>
</evidence>
<feature type="compositionally biased region" description="Polar residues" evidence="1">
    <location>
        <begin position="166"/>
        <end position="176"/>
    </location>
</feature>
<accession>A0ABR1RWZ8</accession>
<feature type="compositionally biased region" description="Polar residues" evidence="1">
    <location>
        <begin position="127"/>
        <end position="150"/>
    </location>
</feature>
<keyword evidence="2" id="KW-0812">Transmembrane</keyword>
<sequence length="176" mass="19024">MDNTFVPSQLQLRLQPQVGESYRDKGWIAVPVVAVVAFCVFVAVCLWAKYRQNKAPNPQSQASQPVGVSLKNKLVSYPSVIFKKIMAYVKPQSQEQYKLQPMGANAGQNQATTNNGGASSSPEHHNTTGTLQPQTETAEGTLGQGSSAGHPQQDPEQPLDLEAGSGLSTFHQEMRS</sequence>
<keyword evidence="4" id="KW-1185">Reference proteome</keyword>
<evidence type="ECO:0000313" key="4">
    <source>
        <dbReference type="Proteomes" id="UP001444661"/>
    </source>
</evidence>
<reference evidence="3 4" key="1">
    <citation type="submission" date="2023-01" db="EMBL/GenBank/DDBJ databases">
        <title>Analysis of 21 Apiospora genomes using comparative genomics revels a genus with tremendous synthesis potential of carbohydrate active enzymes and secondary metabolites.</title>
        <authorList>
            <person name="Sorensen T."/>
        </authorList>
    </citation>
    <scope>NUCLEOTIDE SEQUENCE [LARGE SCALE GENOMIC DNA]</scope>
    <source>
        <strain evidence="3 4">CBS 33761</strain>
    </source>
</reference>
<comment type="caution">
    <text evidence="3">The sequence shown here is derived from an EMBL/GenBank/DDBJ whole genome shotgun (WGS) entry which is preliminary data.</text>
</comment>
<keyword evidence="2" id="KW-0472">Membrane</keyword>
<feature type="region of interest" description="Disordered" evidence="1">
    <location>
        <begin position="105"/>
        <end position="176"/>
    </location>
</feature>
<protein>
    <submittedName>
        <fullName evidence="3">Uncharacterized protein</fullName>
    </submittedName>
</protein>